<feature type="compositionally biased region" description="Polar residues" evidence="2">
    <location>
        <begin position="1"/>
        <end position="13"/>
    </location>
</feature>
<dbReference type="Proteomes" id="UP001240447">
    <property type="component" value="Unassembled WGS sequence"/>
</dbReference>
<dbReference type="Pfam" id="PF00582">
    <property type="entry name" value="Usp"/>
    <property type="match status" value="2"/>
</dbReference>
<reference evidence="4 5" key="1">
    <citation type="submission" date="2023-07" db="EMBL/GenBank/DDBJ databases">
        <title>Sequencing the genomes of 1000 actinobacteria strains.</title>
        <authorList>
            <person name="Klenk H.-P."/>
        </authorList>
    </citation>
    <scope>NUCLEOTIDE SEQUENCE [LARGE SCALE GENOMIC DNA]</scope>
    <source>
        <strain evidence="4 5">GD13</strain>
    </source>
</reference>
<evidence type="ECO:0000313" key="4">
    <source>
        <dbReference type="EMBL" id="MDP9822214.1"/>
    </source>
</evidence>
<organism evidence="4 5">
    <name type="scientific">Nocardioides massiliensis</name>
    <dbReference type="NCBI Taxonomy" id="1325935"/>
    <lineage>
        <taxon>Bacteria</taxon>
        <taxon>Bacillati</taxon>
        <taxon>Actinomycetota</taxon>
        <taxon>Actinomycetes</taxon>
        <taxon>Propionibacteriales</taxon>
        <taxon>Nocardioidaceae</taxon>
        <taxon>Nocardioides</taxon>
    </lineage>
</organism>
<name>A0ABT9NP67_9ACTN</name>
<evidence type="ECO:0000256" key="1">
    <source>
        <dbReference type="ARBA" id="ARBA00008791"/>
    </source>
</evidence>
<gene>
    <name evidence="4" type="ORF">J2S59_002023</name>
</gene>
<dbReference type="PANTHER" id="PTHR46268">
    <property type="entry name" value="STRESS RESPONSE PROTEIN NHAX"/>
    <property type="match status" value="1"/>
</dbReference>
<proteinExistence type="inferred from homology"/>
<dbReference type="InterPro" id="IPR006015">
    <property type="entry name" value="Universal_stress_UspA"/>
</dbReference>
<evidence type="ECO:0000256" key="2">
    <source>
        <dbReference type="SAM" id="MobiDB-lite"/>
    </source>
</evidence>
<evidence type="ECO:0000313" key="5">
    <source>
        <dbReference type="Proteomes" id="UP001240447"/>
    </source>
</evidence>
<dbReference type="InterPro" id="IPR014729">
    <property type="entry name" value="Rossmann-like_a/b/a_fold"/>
</dbReference>
<dbReference type="RefSeq" id="WP_306825068.1">
    <property type="nucleotide sequence ID" value="NZ_JAUSQM010000001.1"/>
</dbReference>
<keyword evidence="5" id="KW-1185">Reference proteome</keyword>
<accession>A0ABT9NP67</accession>
<feature type="domain" description="UspA" evidence="3">
    <location>
        <begin position="19"/>
        <end position="154"/>
    </location>
</feature>
<dbReference type="InterPro" id="IPR006016">
    <property type="entry name" value="UspA"/>
</dbReference>
<sequence>MRSLTATRSTPVTHTDGRTVSAGIDASHPSSAAVLWAVAEAESTGRPIRLVSACEPLMVATPVAYVDDEVPTEPDVGDARRFLATTASRYATGLPHVEADVMVGGPVQVLLESAKDAYLVVVGQRGVGAVRRLVTGSTSIAVAGRAPCPTVVVPNGWSVAGQSTAPVVVGLDLRVDDLRVGDGAMPDHPRLDKAAAALDAAVDQADRRRVPLIVLSSWEAPREIVWTNEDVQDHETERVALLEEFLLPWRDTHPQVEIVLRAAVGSAEDALDDAARTAQLLVVARRTKPMRTGGFALGSSTRHLLHHLVCPLMVVP</sequence>
<dbReference type="EMBL" id="JAUSQM010000001">
    <property type="protein sequence ID" value="MDP9822214.1"/>
    <property type="molecule type" value="Genomic_DNA"/>
</dbReference>
<dbReference type="SUPFAM" id="SSF52402">
    <property type="entry name" value="Adenine nucleotide alpha hydrolases-like"/>
    <property type="match status" value="2"/>
</dbReference>
<protein>
    <submittedName>
        <fullName evidence="4">Nucleotide-binding universal stress UspA family protein</fullName>
    </submittedName>
</protein>
<evidence type="ECO:0000259" key="3">
    <source>
        <dbReference type="Pfam" id="PF00582"/>
    </source>
</evidence>
<dbReference type="Gene3D" id="3.40.50.620">
    <property type="entry name" value="HUPs"/>
    <property type="match status" value="2"/>
</dbReference>
<comment type="caution">
    <text evidence="4">The sequence shown here is derived from an EMBL/GenBank/DDBJ whole genome shotgun (WGS) entry which is preliminary data.</text>
</comment>
<feature type="region of interest" description="Disordered" evidence="2">
    <location>
        <begin position="1"/>
        <end position="24"/>
    </location>
</feature>
<comment type="similarity">
    <text evidence="1">Belongs to the universal stress protein A family.</text>
</comment>
<feature type="domain" description="UspA" evidence="3">
    <location>
        <begin position="193"/>
        <end position="316"/>
    </location>
</feature>
<dbReference type="PANTHER" id="PTHR46268:SF6">
    <property type="entry name" value="UNIVERSAL STRESS PROTEIN UP12"/>
    <property type="match status" value="1"/>
</dbReference>
<dbReference type="PRINTS" id="PR01438">
    <property type="entry name" value="UNVRSLSTRESS"/>
</dbReference>